<dbReference type="AlphaFoldDB" id="A0A8J7Z0E6"/>
<organism evidence="1 2">
    <name type="scientific">Myxacorys almedinensis A</name>
    <dbReference type="NCBI Taxonomy" id="2690445"/>
    <lineage>
        <taxon>Bacteria</taxon>
        <taxon>Bacillati</taxon>
        <taxon>Cyanobacteriota</taxon>
        <taxon>Cyanophyceae</taxon>
        <taxon>Leptolyngbyales</taxon>
        <taxon>Leptolyngbyaceae</taxon>
        <taxon>Myxacorys</taxon>
        <taxon>Myxacorys almedinensis</taxon>
    </lineage>
</organism>
<gene>
    <name evidence="1" type="ORF">GS601_05660</name>
</gene>
<evidence type="ECO:0000313" key="2">
    <source>
        <dbReference type="Proteomes" id="UP000646053"/>
    </source>
</evidence>
<sequence length="101" mass="10909">MVAFAPSDVPSSVNSVEKLIVWANSLMDELHPSVTAIEASGVAERVCASGLFKITATDPVTWRAISRTSIPIGSSWRRGNAKIWTFAQDISSQAIPTEYKS</sequence>
<evidence type="ECO:0000313" key="1">
    <source>
        <dbReference type="EMBL" id="NDJ16780.1"/>
    </source>
</evidence>
<protein>
    <submittedName>
        <fullName evidence="1">Glucose-6-phosphate dehydrogenase</fullName>
    </submittedName>
</protein>
<dbReference type="RefSeq" id="WP_162422297.1">
    <property type="nucleotide sequence ID" value="NZ_WVIE01000005.1"/>
</dbReference>
<proteinExistence type="predicted"/>
<accession>A0A8J7Z0E6</accession>
<dbReference type="Proteomes" id="UP000646053">
    <property type="component" value="Unassembled WGS sequence"/>
</dbReference>
<keyword evidence="2" id="KW-1185">Reference proteome</keyword>
<reference evidence="1" key="1">
    <citation type="submission" date="2019-12" db="EMBL/GenBank/DDBJ databases">
        <title>High-Quality draft genome sequences of three cyanobacteria isolated from the limestone walls of the Old Cathedral of Coimbra.</title>
        <authorList>
            <person name="Tiago I."/>
            <person name="Soares F."/>
            <person name="Portugal A."/>
        </authorList>
    </citation>
    <scope>NUCLEOTIDE SEQUENCE</scope>
    <source>
        <strain evidence="1">A</strain>
    </source>
</reference>
<name>A0A8J7Z0E6_9CYAN</name>
<dbReference type="EMBL" id="WVIE01000005">
    <property type="protein sequence ID" value="NDJ16780.1"/>
    <property type="molecule type" value="Genomic_DNA"/>
</dbReference>
<comment type="caution">
    <text evidence="1">The sequence shown here is derived from an EMBL/GenBank/DDBJ whole genome shotgun (WGS) entry which is preliminary data.</text>
</comment>